<gene>
    <name evidence="5" type="primary">neff1</name>
</gene>
<keyword evidence="1" id="KW-0403">Intermediate filament</keyword>
<name>A0A8C4RC37_ERPCA</name>
<dbReference type="SUPFAM" id="SSF64593">
    <property type="entry name" value="Intermediate filament protein, coiled coil region"/>
    <property type="match status" value="2"/>
</dbReference>
<dbReference type="GO" id="GO:0005737">
    <property type="term" value="C:cytoplasm"/>
    <property type="evidence" value="ECO:0007669"/>
    <property type="project" value="TreeGrafter"/>
</dbReference>
<dbReference type="Ensembl" id="ENSECRT00000000384.1">
    <property type="protein sequence ID" value="ENSECRP00000000375.1"/>
    <property type="gene ID" value="ENSECRG00000000224.1"/>
</dbReference>
<reference evidence="5" key="3">
    <citation type="submission" date="2025-09" db="UniProtKB">
        <authorList>
            <consortium name="Ensembl"/>
        </authorList>
    </citation>
    <scope>IDENTIFICATION</scope>
</reference>
<dbReference type="InterPro" id="IPR006821">
    <property type="entry name" value="Intermed_filament_DNA-bd"/>
</dbReference>
<accession>A0A8C4RC37</accession>
<dbReference type="PROSITE" id="PS51842">
    <property type="entry name" value="IF_ROD_2"/>
    <property type="match status" value="1"/>
</dbReference>
<dbReference type="InterPro" id="IPR039008">
    <property type="entry name" value="IF_rod_dom"/>
</dbReference>
<dbReference type="PANTHER" id="PTHR45652:SF13">
    <property type="entry name" value="NEUROFILAMENT LIGHT POLYPEPTIDE"/>
    <property type="match status" value="1"/>
</dbReference>
<organism evidence="5 6">
    <name type="scientific">Erpetoichthys calabaricus</name>
    <name type="common">Rope fish</name>
    <name type="synonym">Calamoichthys calabaricus</name>
    <dbReference type="NCBI Taxonomy" id="27687"/>
    <lineage>
        <taxon>Eukaryota</taxon>
        <taxon>Metazoa</taxon>
        <taxon>Chordata</taxon>
        <taxon>Craniata</taxon>
        <taxon>Vertebrata</taxon>
        <taxon>Euteleostomi</taxon>
        <taxon>Actinopterygii</taxon>
        <taxon>Polypteriformes</taxon>
        <taxon>Polypteridae</taxon>
        <taxon>Erpetoichthys</taxon>
    </lineage>
</organism>
<dbReference type="GO" id="GO:0005200">
    <property type="term" value="F:structural constituent of cytoskeleton"/>
    <property type="evidence" value="ECO:0007669"/>
    <property type="project" value="TreeGrafter"/>
</dbReference>
<dbReference type="GO" id="GO:0045109">
    <property type="term" value="P:intermediate filament organization"/>
    <property type="evidence" value="ECO:0007669"/>
    <property type="project" value="TreeGrafter"/>
</dbReference>
<dbReference type="Pfam" id="PF04732">
    <property type="entry name" value="Filament_head"/>
    <property type="match status" value="1"/>
</dbReference>
<evidence type="ECO:0000313" key="5">
    <source>
        <dbReference type="Ensembl" id="ENSECRP00000000375.1"/>
    </source>
</evidence>
<dbReference type="SMART" id="SM01391">
    <property type="entry name" value="Filament"/>
    <property type="match status" value="1"/>
</dbReference>
<feature type="coiled-coil region" evidence="3">
    <location>
        <begin position="267"/>
        <end position="380"/>
    </location>
</feature>
<evidence type="ECO:0000256" key="3">
    <source>
        <dbReference type="SAM" id="Coils"/>
    </source>
</evidence>
<dbReference type="Gene3D" id="1.20.5.500">
    <property type="entry name" value="Single helix bin"/>
    <property type="match status" value="1"/>
</dbReference>
<evidence type="ECO:0000256" key="1">
    <source>
        <dbReference type="ARBA" id="ARBA00022754"/>
    </source>
</evidence>
<dbReference type="Proteomes" id="UP000694620">
    <property type="component" value="Chromosome 1"/>
</dbReference>
<dbReference type="InterPro" id="IPR050405">
    <property type="entry name" value="Intermediate_filament"/>
</dbReference>
<proteinExistence type="predicted"/>
<dbReference type="GO" id="GO:0005882">
    <property type="term" value="C:intermediate filament"/>
    <property type="evidence" value="ECO:0007669"/>
    <property type="project" value="UniProtKB-KW"/>
</dbReference>
<dbReference type="Pfam" id="PF00038">
    <property type="entry name" value="Filament"/>
    <property type="match status" value="1"/>
</dbReference>
<dbReference type="Gene3D" id="1.20.5.170">
    <property type="match status" value="1"/>
</dbReference>
<dbReference type="GeneTree" id="ENSGT00940000165501"/>
<reference evidence="5" key="1">
    <citation type="submission" date="2021-06" db="EMBL/GenBank/DDBJ databases">
        <authorList>
            <consortium name="Wellcome Sanger Institute Data Sharing"/>
        </authorList>
    </citation>
    <scope>NUCLEOTIDE SEQUENCE [LARGE SCALE GENOMIC DNA]</scope>
</reference>
<dbReference type="FunFam" id="1.20.5.1160:FF:000001">
    <property type="entry name" value="Keratin type II"/>
    <property type="match status" value="1"/>
</dbReference>
<feature type="coiled-coil region" evidence="3">
    <location>
        <begin position="114"/>
        <end position="243"/>
    </location>
</feature>
<dbReference type="PANTHER" id="PTHR45652">
    <property type="entry name" value="GLIAL FIBRILLARY ACIDIC PROTEIN"/>
    <property type="match status" value="1"/>
</dbReference>
<reference evidence="5" key="2">
    <citation type="submission" date="2025-08" db="UniProtKB">
        <authorList>
            <consortium name="Ensembl"/>
        </authorList>
    </citation>
    <scope>IDENTIFICATION</scope>
</reference>
<feature type="domain" description="IF rod" evidence="4">
    <location>
        <begin position="96"/>
        <end position="398"/>
    </location>
</feature>
<sequence>LSHGSGRSLVCRKMFADIPRLSSRLSNSTPRGPAYRSSHAFRSSGISSVTNSTTFRKTGTGRPLYSAAGNPARIDHVDLSSTTALTNELKIIRTNEKEQLQGLNDRFVSFIEKVHQLELHNKVLEAEVTALRQQQTEPSRLHDVYEQEIRELRSRVEELTHEKSQAELYCAQLADALTKTKEKLEEESKLREVAEDTLSGYRKDVDDATLNRLQLEKKVENLLEEITFLRKVYEEELKELQASVQSSQVGHFITDVDIAKPDLSTSLKDIRIQYENLSLKNQQVAEEWYVSKYANVTEAATREDEVVRQSKEKISEYRRQLQACSLEADALRSSNKAMERQIQEIEDRHQQEINGFQEMIKKLEGSLRTTKEEMSRHLRDYQDLLNVKMALDIEIAAYSHATIHCSGKSLGYKVPILKEKHLKFKKEKASIAQKEHATYTHCTKQSVHCMSNSSTNYHRTMYLLLLTMQVLAPCSHFPFGSP</sequence>
<evidence type="ECO:0000259" key="4">
    <source>
        <dbReference type="PROSITE" id="PS51842"/>
    </source>
</evidence>
<keyword evidence="6" id="KW-1185">Reference proteome</keyword>
<evidence type="ECO:0000256" key="2">
    <source>
        <dbReference type="ARBA" id="ARBA00023054"/>
    </source>
</evidence>
<dbReference type="Gene3D" id="1.20.5.1160">
    <property type="entry name" value="Vasodilator-stimulated phosphoprotein"/>
    <property type="match status" value="1"/>
</dbReference>
<evidence type="ECO:0000313" key="6">
    <source>
        <dbReference type="Proteomes" id="UP000694620"/>
    </source>
</evidence>
<protein>
    <submittedName>
        <fullName evidence="5">Neuronal intermediate filament family member 1</fullName>
    </submittedName>
</protein>
<dbReference type="AlphaFoldDB" id="A0A8C4RC37"/>
<keyword evidence="2 3" id="KW-0175">Coiled coil</keyword>